<dbReference type="RefSeq" id="WP_148859850.1">
    <property type="nucleotide sequence ID" value="NZ_PHNJ01000014.1"/>
</dbReference>
<keyword evidence="1 3" id="KW-0235">DNA replication</keyword>
<comment type="similarity">
    <text evidence="3">Belongs to the PCNA family.</text>
</comment>
<feature type="domain" description="Proliferating cell nuclear antigen PCNA N-terminal" evidence="4">
    <location>
        <begin position="23"/>
        <end position="111"/>
    </location>
</feature>
<comment type="subunit">
    <text evidence="3">Homotrimer. The subunits circularize to form a toroid; DNA passes through its center. Replication factor C (RFC) is required to load the toroid on the DNA.</text>
</comment>
<dbReference type="InterPro" id="IPR022648">
    <property type="entry name" value="Pr_cel_nuc_antig_N"/>
</dbReference>
<evidence type="ECO:0000313" key="6">
    <source>
        <dbReference type="Proteomes" id="UP000766904"/>
    </source>
</evidence>
<dbReference type="CDD" id="cd00577">
    <property type="entry name" value="PCNA"/>
    <property type="match status" value="1"/>
</dbReference>
<dbReference type="Gene3D" id="3.70.10.10">
    <property type="match status" value="1"/>
</dbReference>
<dbReference type="GO" id="GO:0006275">
    <property type="term" value="P:regulation of DNA replication"/>
    <property type="evidence" value="ECO:0007669"/>
    <property type="project" value="UniProtKB-UniRule"/>
</dbReference>
<evidence type="ECO:0000256" key="1">
    <source>
        <dbReference type="ARBA" id="ARBA00022705"/>
    </source>
</evidence>
<evidence type="ECO:0000259" key="4">
    <source>
        <dbReference type="Pfam" id="PF00705"/>
    </source>
</evidence>
<keyword evidence="6" id="KW-1185">Reference proteome</keyword>
<name>A0A8J8Q0S4_9EURY</name>
<protein>
    <recommendedName>
        <fullName evidence="3">DNA polymerase sliding clamp</fullName>
    </recommendedName>
    <alternativeName>
        <fullName evidence="3">Proliferating cell nuclear antigen homolog</fullName>
        <shortName evidence="3">PCNA</shortName>
    </alternativeName>
</protein>
<comment type="caution">
    <text evidence="5">The sequence shown here is derived from an EMBL/GenBank/DDBJ whole genome shotgun (WGS) entry which is preliminary data.</text>
</comment>
<evidence type="ECO:0000313" key="5">
    <source>
        <dbReference type="EMBL" id="TYL36867.1"/>
    </source>
</evidence>
<dbReference type="InterPro" id="IPR046938">
    <property type="entry name" value="DNA_clamp_sf"/>
</dbReference>
<dbReference type="HAMAP" id="MF_00317">
    <property type="entry name" value="DNApol_clamp_arch"/>
    <property type="match status" value="1"/>
</dbReference>
<keyword evidence="2 3" id="KW-0238">DNA-binding</keyword>
<dbReference type="EMBL" id="PHNJ01000014">
    <property type="protein sequence ID" value="TYL36867.1"/>
    <property type="molecule type" value="Genomic_DNA"/>
</dbReference>
<reference evidence="5" key="1">
    <citation type="submission" date="2017-11" db="EMBL/GenBank/DDBJ databases">
        <authorList>
            <person name="Kajale S.C."/>
            <person name="Sharma A."/>
        </authorList>
    </citation>
    <scope>NUCLEOTIDE SEQUENCE</scope>
    <source>
        <strain evidence="5">LS1_42</strain>
    </source>
</reference>
<dbReference type="PANTHER" id="PTHR11352:SF0">
    <property type="entry name" value="PROLIFERATING CELL NUCLEAR ANTIGEN"/>
    <property type="match status" value="1"/>
</dbReference>
<dbReference type="GO" id="GO:0030337">
    <property type="term" value="F:DNA polymerase processivity factor activity"/>
    <property type="evidence" value="ECO:0007669"/>
    <property type="project" value="UniProtKB-UniRule"/>
</dbReference>
<gene>
    <name evidence="3" type="primary">pcn</name>
    <name evidence="5" type="ORF">CV102_20375</name>
</gene>
<dbReference type="SUPFAM" id="SSF55979">
    <property type="entry name" value="DNA clamp"/>
    <property type="match status" value="2"/>
</dbReference>
<proteinExistence type="inferred from homology"/>
<dbReference type="GO" id="GO:0006272">
    <property type="term" value="P:leading strand elongation"/>
    <property type="evidence" value="ECO:0007669"/>
    <property type="project" value="TreeGrafter"/>
</dbReference>
<dbReference type="AlphaFoldDB" id="A0A8J8Q0S4"/>
<dbReference type="OrthoDB" id="14749at2157"/>
<evidence type="ECO:0000256" key="3">
    <source>
        <dbReference type="HAMAP-Rule" id="MF_00317"/>
    </source>
</evidence>
<comment type="function">
    <text evidence="3">Sliding clamp subunit that acts as a moving platform for DNA processing. Responsible for tethering the catalytic subunit of DNA polymerase and other proteins to DNA during high-speed replication.</text>
</comment>
<dbReference type="GO" id="GO:0003677">
    <property type="term" value="F:DNA binding"/>
    <property type="evidence" value="ECO:0007669"/>
    <property type="project" value="UniProtKB-UniRule"/>
</dbReference>
<evidence type="ECO:0000256" key="2">
    <source>
        <dbReference type="ARBA" id="ARBA00023125"/>
    </source>
</evidence>
<dbReference type="Pfam" id="PF00705">
    <property type="entry name" value="PCNA_N"/>
    <property type="match status" value="1"/>
</dbReference>
<dbReference type="InterPro" id="IPR000730">
    <property type="entry name" value="Pr_cel_nuc_antig"/>
</dbReference>
<dbReference type="PANTHER" id="PTHR11352">
    <property type="entry name" value="PROLIFERATING CELL NUCLEAR ANTIGEN"/>
    <property type="match status" value="1"/>
</dbReference>
<sequence length="264" mass="29090">MSNSHSEIDVSTGSNEAFRLVVSADVLQRTVALVHSLVDECRIQFDAEAIRISAVDPALVASVELTVDRSAFEAYDAADCCIGVDLERFRDVVKMANRDQLVALTLDPATRKLEIRIDELSYTLALLDPESIRSPHDHSEFELEFAGTVVTEAGEIDRAIRAADMVSDHLTLRIDEDEEVFYMEADGDTDELSLELSASSLVELTPNDARSMFSIDYLEPINRATPSDVELDLEIGTEAPVAVRYEFADGAGDVEYLVSPRITT</sequence>
<dbReference type="NCBIfam" id="NF002222">
    <property type="entry name" value="PRK01115.1-5"/>
    <property type="match status" value="1"/>
</dbReference>
<accession>A0A8J8Q0S4</accession>
<organism evidence="5 6">
    <name type="scientific">Natronococcus pandeyae</name>
    <dbReference type="NCBI Taxonomy" id="2055836"/>
    <lineage>
        <taxon>Archaea</taxon>
        <taxon>Methanobacteriati</taxon>
        <taxon>Methanobacteriota</taxon>
        <taxon>Stenosarchaea group</taxon>
        <taxon>Halobacteria</taxon>
        <taxon>Halobacteriales</taxon>
        <taxon>Natrialbaceae</taxon>
        <taxon>Natronococcus</taxon>
    </lineage>
</organism>
<dbReference type="Proteomes" id="UP000766904">
    <property type="component" value="Unassembled WGS sequence"/>
</dbReference>